<dbReference type="OrthoDB" id="396512at2"/>
<accession>A0A0R2H3K3</accession>
<dbReference type="Proteomes" id="UP000051639">
    <property type="component" value="Unassembled WGS sequence"/>
</dbReference>
<dbReference type="STRING" id="1203076.GCA_000312405_00131"/>
<dbReference type="InterPro" id="IPR029044">
    <property type="entry name" value="Nucleotide-diphossugar_trans"/>
</dbReference>
<evidence type="ECO:0000313" key="1">
    <source>
        <dbReference type="EMBL" id="KRN44599.1"/>
    </source>
</evidence>
<comment type="caution">
    <text evidence="1">The sequence shown here is derived from an EMBL/GenBank/DDBJ whole genome shotgun (WGS) entry which is preliminary data.</text>
</comment>
<sequence length="140" mass="16552">MRHLEFVSAWGKLFKRTLFDMPEYLRFPFGKTFEDQFLVHRLFFKAQRIWYWEKALYCWRITANSITTSTLTAAVARDDLDGYIQYVVDLALLGKLDELAIRNYRIHLNGLQARLEAANLQQTAIYQEVEYQLHLTTPNG</sequence>
<name>A0A0R2H3K3_9LACO</name>
<dbReference type="EMBL" id="JQBA01000012">
    <property type="protein sequence ID" value="KRN44599.1"/>
    <property type="molecule type" value="Genomic_DNA"/>
</dbReference>
<protein>
    <submittedName>
        <fullName evidence="1">Uncharacterized protein</fullName>
    </submittedName>
</protein>
<dbReference type="RefSeq" id="WP_056994194.1">
    <property type="nucleotide sequence ID" value="NZ_JQBA01000012.1"/>
</dbReference>
<dbReference type="PATRIC" id="fig|148604.4.peg.296"/>
<evidence type="ECO:0000313" key="2">
    <source>
        <dbReference type="Proteomes" id="UP000051639"/>
    </source>
</evidence>
<dbReference type="eggNOG" id="COG1216">
    <property type="taxonomic scope" value="Bacteria"/>
</dbReference>
<organism evidence="1 2">
    <name type="scientific">Limosilactobacillus ingluviei</name>
    <dbReference type="NCBI Taxonomy" id="148604"/>
    <lineage>
        <taxon>Bacteria</taxon>
        <taxon>Bacillati</taxon>
        <taxon>Bacillota</taxon>
        <taxon>Bacilli</taxon>
        <taxon>Lactobacillales</taxon>
        <taxon>Lactobacillaceae</taxon>
        <taxon>Limosilactobacillus</taxon>
    </lineage>
</organism>
<dbReference type="SUPFAM" id="SSF53448">
    <property type="entry name" value="Nucleotide-diphospho-sugar transferases"/>
    <property type="match status" value="1"/>
</dbReference>
<dbReference type="AlphaFoldDB" id="A0A0R2H3K3"/>
<proteinExistence type="predicted"/>
<gene>
    <name evidence="1" type="ORF">IV41_GL000291</name>
</gene>
<keyword evidence="2" id="KW-1185">Reference proteome</keyword>
<reference evidence="1 2" key="1">
    <citation type="journal article" date="2015" name="Genome Announc.">
        <title>Expanding the biotechnology potential of lactobacilli through comparative genomics of 213 strains and associated genera.</title>
        <authorList>
            <person name="Sun Z."/>
            <person name="Harris H.M."/>
            <person name="McCann A."/>
            <person name="Guo C."/>
            <person name="Argimon S."/>
            <person name="Zhang W."/>
            <person name="Yang X."/>
            <person name="Jeffery I.B."/>
            <person name="Cooney J.C."/>
            <person name="Kagawa T.F."/>
            <person name="Liu W."/>
            <person name="Song Y."/>
            <person name="Salvetti E."/>
            <person name="Wrobel A."/>
            <person name="Rasinkangas P."/>
            <person name="Parkhill J."/>
            <person name="Rea M.C."/>
            <person name="O'Sullivan O."/>
            <person name="Ritari J."/>
            <person name="Douillard F.P."/>
            <person name="Paul Ross R."/>
            <person name="Yang R."/>
            <person name="Briner A.E."/>
            <person name="Felis G.E."/>
            <person name="de Vos W.M."/>
            <person name="Barrangou R."/>
            <person name="Klaenhammer T.R."/>
            <person name="Caufield P.W."/>
            <person name="Cui Y."/>
            <person name="Zhang H."/>
            <person name="O'Toole P.W."/>
        </authorList>
    </citation>
    <scope>NUCLEOTIDE SEQUENCE [LARGE SCALE GENOMIC DNA]</scope>
    <source>
        <strain evidence="1 2">DSM 14792</strain>
    </source>
</reference>